<dbReference type="InterPro" id="IPR003140">
    <property type="entry name" value="PLipase/COase/thioEstase"/>
</dbReference>
<evidence type="ECO:0000259" key="3">
    <source>
        <dbReference type="Pfam" id="PF02230"/>
    </source>
</evidence>
<dbReference type="InterPro" id="IPR050565">
    <property type="entry name" value="LYPA1-2/EST-like"/>
</dbReference>
<dbReference type="RefSeq" id="WP_015785400.1">
    <property type="nucleotide sequence ID" value="NC_011726.1"/>
</dbReference>
<dbReference type="PANTHER" id="PTHR10655">
    <property type="entry name" value="LYSOPHOSPHOLIPASE-RELATED"/>
    <property type="match status" value="1"/>
</dbReference>
<protein>
    <submittedName>
        <fullName evidence="4">Phospholipase/Carboxylesterase</fullName>
    </submittedName>
</protein>
<feature type="domain" description="Phospholipase/carboxylesterase/thioesterase" evidence="3">
    <location>
        <begin position="16"/>
        <end position="201"/>
    </location>
</feature>
<dbReference type="EMBL" id="CP001287">
    <property type="protein sequence ID" value="ACK68346.1"/>
    <property type="molecule type" value="Genomic_DNA"/>
</dbReference>
<keyword evidence="5" id="KW-1185">Reference proteome</keyword>
<accession>B7JWK5</accession>
<dbReference type="Pfam" id="PF02230">
    <property type="entry name" value="Abhydrolase_2"/>
    <property type="match status" value="1"/>
</dbReference>
<dbReference type="PANTHER" id="PTHR10655:SF17">
    <property type="entry name" value="LYSOPHOSPHOLIPASE-LIKE PROTEIN 1"/>
    <property type="match status" value="1"/>
</dbReference>
<evidence type="ECO:0000256" key="1">
    <source>
        <dbReference type="ARBA" id="ARBA00006499"/>
    </source>
</evidence>
<sequence>MSLNGLSVSPTNNHSPNYLLIMLHGWGANAEDLAPLASYLALPNYEFIFPNAPFPHPQVPGGLAWYALETQEYQGLSESQQKLKSWVLSLESQTGVPLSKTILGGFSQGGAMSLDVGLNLPLAAIFSLSGYLHFHPQITDSPIPPILIVHGTQDMVVPINAARQAKEKLTAIGAKVEYHEFNIGHEISPNVLRILQEFLLTNNQ</sequence>
<dbReference type="HOGENOM" id="CLU_049413_5_1_3"/>
<dbReference type="GO" id="GO:0016787">
    <property type="term" value="F:hydrolase activity"/>
    <property type="evidence" value="ECO:0007669"/>
    <property type="project" value="UniProtKB-KW"/>
</dbReference>
<dbReference type="eggNOG" id="COG0400">
    <property type="taxonomic scope" value="Bacteria"/>
</dbReference>
<name>B7JWK5_RIPO1</name>
<dbReference type="KEGG" id="cyp:PCC8801_4424"/>
<organism evidence="4 5">
    <name type="scientific">Rippkaea orientalis (strain PCC 8801 / RF-1)</name>
    <name type="common">Cyanothece sp. (strain PCC 8801)</name>
    <dbReference type="NCBI Taxonomy" id="41431"/>
    <lineage>
        <taxon>Bacteria</taxon>
        <taxon>Bacillati</taxon>
        <taxon>Cyanobacteriota</taxon>
        <taxon>Cyanophyceae</taxon>
        <taxon>Oscillatoriophycideae</taxon>
        <taxon>Chroococcales</taxon>
        <taxon>Aphanothecaceae</taxon>
        <taxon>Rippkaea</taxon>
        <taxon>Rippkaea orientalis</taxon>
    </lineage>
</organism>
<reference evidence="5" key="1">
    <citation type="journal article" date="2011" name="MBio">
        <title>Novel metabolic attributes of the genus Cyanothece, comprising a group of unicellular nitrogen-fixing Cyanobacteria.</title>
        <authorList>
            <person name="Bandyopadhyay A."/>
            <person name="Elvitigala T."/>
            <person name="Welsh E."/>
            <person name="Stockel J."/>
            <person name="Liberton M."/>
            <person name="Min H."/>
            <person name="Sherman L.A."/>
            <person name="Pakrasi H.B."/>
        </authorList>
    </citation>
    <scope>NUCLEOTIDE SEQUENCE [LARGE SCALE GENOMIC DNA]</scope>
    <source>
        <strain evidence="5">PCC 8801</strain>
    </source>
</reference>
<evidence type="ECO:0000256" key="2">
    <source>
        <dbReference type="ARBA" id="ARBA00022801"/>
    </source>
</evidence>
<gene>
    <name evidence="4" type="ordered locus">PCC8801_4424</name>
</gene>
<comment type="similarity">
    <text evidence="1">Belongs to the AB hydrolase superfamily. AB hydrolase 2 family.</text>
</comment>
<proteinExistence type="inferred from homology"/>
<dbReference type="InterPro" id="IPR029058">
    <property type="entry name" value="AB_hydrolase_fold"/>
</dbReference>
<dbReference type="STRING" id="41431.PCC8801_4424"/>
<evidence type="ECO:0000313" key="5">
    <source>
        <dbReference type="Proteomes" id="UP000008204"/>
    </source>
</evidence>
<dbReference type="Proteomes" id="UP000008204">
    <property type="component" value="Chromosome"/>
</dbReference>
<dbReference type="OrthoDB" id="9801763at2"/>
<evidence type="ECO:0000313" key="4">
    <source>
        <dbReference type="EMBL" id="ACK68346.1"/>
    </source>
</evidence>
<keyword evidence="2" id="KW-0378">Hydrolase</keyword>
<dbReference type="Gene3D" id="3.40.50.1820">
    <property type="entry name" value="alpha/beta hydrolase"/>
    <property type="match status" value="1"/>
</dbReference>
<dbReference type="SUPFAM" id="SSF53474">
    <property type="entry name" value="alpha/beta-Hydrolases"/>
    <property type="match status" value="1"/>
</dbReference>
<dbReference type="AlphaFoldDB" id="B7JWK5"/>